<keyword evidence="7" id="KW-1185">Reference proteome</keyword>
<feature type="transmembrane region" description="Helical" evidence="4">
    <location>
        <begin position="656"/>
        <end position="680"/>
    </location>
</feature>
<evidence type="ECO:0000313" key="8">
    <source>
        <dbReference type="WBParaSite" id="PgB01_g057_t01"/>
    </source>
</evidence>
<feature type="signal peptide" evidence="5">
    <location>
        <begin position="1"/>
        <end position="20"/>
    </location>
</feature>
<evidence type="ECO:0000256" key="3">
    <source>
        <dbReference type="ARBA" id="ARBA00022729"/>
    </source>
</evidence>
<dbReference type="GO" id="GO:0016787">
    <property type="term" value="F:hydrolase activity"/>
    <property type="evidence" value="ECO:0007669"/>
    <property type="project" value="InterPro"/>
</dbReference>
<dbReference type="PROSITE" id="PS01173">
    <property type="entry name" value="LIPASE_GDXG_HIS"/>
    <property type="match status" value="1"/>
</dbReference>
<evidence type="ECO:0000256" key="1">
    <source>
        <dbReference type="ARBA" id="ARBA00005964"/>
    </source>
</evidence>
<dbReference type="InterPro" id="IPR051093">
    <property type="entry name" value="Neuroligin/BSAL"/>
</dbReference>
<evidence type="ECO:0000313" key="7">
    <source>
        <dbReference type="Proteomes" id="UP000887569"/>
    </source>
</evidence>
<protein>
    <submittedName>
        <fullName evidence="8">Carboxylesterase type B domain-containing protein</fullName>
    </submittedName>
</protein>
<comment type="similarity">
    <text evidence="2">Belongs to the 'GDXG' lipolytic enzyme family.</text>
</comment>
<dbReference type="WBParaSite" id="PgB01_g057_t01">
    <property type="protein sequence ID" value="PgB01_g057_t01"/>
    <property type="gene ID" value="PgB01_g057"/>
</dbReference>
<evidence type="ECO:0000256" key="4">
    <source>
        <dbReference type="SAM" id="Phobius"/>
    </source>
</evidence>
<dbReference type="InterPro" id="IPR019819">
    <property type="entry name" value="Carboxylesterase_B_CS"/>
</dbReference>
<dbReference type="Pfam" id="PF00135">
    <property type="entry name" value="COesterase"/>
    <property type="match status" value="1"/>
</dbReference>
<dbReference type="AlphaFoldDB" id="A0A914ZIL4"/>
<dbReference type="SUPFAM" id="SSF53474">
    <property type="entry name" value="alpha/beta-Hydrolases"/>
    <property type="match status" value="1"/>
</dbReference>
<organism evidence="7 8">
    <name type="scientific">Parascaris univalens</name>
    <name type="common">Nematode worm</name>
    <dbReference type="NCBI Taxonomy" id="6257"/>
    <lineage>
        <taxon>Eukaryota</taxon>
        <taxon>Metazoa</taxon>
        <taxon>Ecdysozoa</taxon>
        <taxon>Nematoda</taxon>
        <taxon>Chromadorea</taxon>
        <taxon>Rhabditida</taxon>
        <taxon>Spirurina</taxon>
        <taxon>Ascaridomorpha</taxon>
        <taxon>Ascaridoidea</taxon>
        <taxon>Ascarididae</taxon>
        <taxon>Parascaris</taxon>
    </lineage>
</organism>
<sequence>MLSSLIVVILIFTLLLNSNAQNLEKSRSVWVEQGLIRGKIYKIGDNYMQIFRGIPYAEPPIGKLRFRKPVKRSRWHQEYLAIDYGAPCLQFMDFHRYDKFSGQNMENENEDCLFLNVFSPYEPEDEGKLYPILFWIHGGSFLAGSGDTGIDMEVIARNFIFNGVALVTLNYRLGPLGFLNWETADGAEGNFGIWDQLMALEWVQANMKQLNGDPSRVTLIGESAGAASVSLLAVSPKSKDLVHRVVALSGSATAGWAIHRHGTSNWSAENLAAYLRCEKQIDENDINDLLRTTGVSIGDHCNLQETIIDCLLRGGEPNGEELVECMRQEANFSSSIFRRALANELGMPKMVVDGDLIPTSGAELIRRYAHIPIMLGVARSEWAHKKTQFYDFRRFGNVTKEDCVKSVRKIINEQYHMGSAHRLHDSTLELIANATFLRYIDSPTDDWRMPRIVSRLQDLEADIEFVAPAQREIDAYVENGLTVYAYSFDYMPRSPIYEEERKSYSIFGNNVLKVVREGTQMSDESERKAFHGLDHAFIFTRGYSSNLQIEPYTKRDRQMSKMLTTMITNFVKDGDPTPTPWNGFKWPPFMNSSAEYAILDLPPKKAKGSLHWPVANFWNKEAILLEEYTINDKISSKISDELTNEERLQLSAYRRAWWALWLLVAAIALVIWLSVICIVVTRCHSPRAKPYDNIVVNR</sequence>
<comment type="similarity">
    <text evidence="1">Belongs to the type-B carboxylesterase/lipase family.</text>
</comment>
<keyword evidence="4" id="KW-1133">Transmembrane helix</keyword>
<keyword evidence="4" id="KW-0812">Transmembrane</keyword>
<dbReference type="PROSITE" id="PS00941">
    <property type="entry name" value="CARBOXYLESTERASE_B_2"/>
    <property type="match status" value="1"/>
</dbReference>
<dbReference type="InterPro" id="IPR029058">
    <property type="entry name" value="AB_hydrolase_fold"/>
</dbReference>
<name>A0A914ZIL4_PARUN</name>
<evidence type="ECO:0000256" key="2">
    <source>
        <dbReference type="ARBA" id="ARBA00010515"/>
    </source>
</evidence>
<proteinExistence type="inferred from homology"/>
<accession>A0A914ZIL4</accession>
<dbReference type="InterPro" id="IPR002168">
    <property type="entry name" value="Lipase_GDXG_HIS_AS"/>
</dbReference>
<dbReference type="Gene3D" id="3.40.50.1820">
    <property type="entry name" value="alpha/beta hydrolase"/>
    <property type="match status" value="1"/>
</dbReference>
<feature type="domain" description="Carboxylesterase type B" evidence="6">
    <location>
        <begin position="26"/>
        <end position="618"/>
    </location>
</feature>
<dbReference type="Proteomes" id="UP000887569">
    <property type="component" value="Unplaced"/>
</dbReference>
<evidence type="ECO:0000256" key="5">
    <source>
        <dbReference type="SAM" id="SignalP"/>
    </source>
</evidence>
<dbReference type="PANTHER" id="PTHR43903">
    <property type="entry name" value="NEUROLIGIN"/>
    <property type="match status" value="1"/>
</dbReference>
<keyword evidence="4" id="KW-0472">Membrane</keyword>
<reference evidence="8" key="1">
    <citation type="submission" date="2022-11" db="UniProtKB">
        <authorList>
            <consortium name="WormBaseParasite"/>
        </authorList>
    </citation>
    <scope>IDENTIFICATION</scope>
</reference>
<feature type="chain" id="PRO_5036698658" evidence="5">
    <location>
        <begin position="21"/>
        <end position="698"/>
    </location>
</feature>
<evidence type="ECO:0000259" key="6">
    <source>
        <dbReference type="Pfam" id="PF00135"/>
    </source>
</evidence>
<dbReference type="InterPro" id="IPR002018">
    <property type="entry name" value="CarbesteraseB"/>
</dbReference>
<keyword evidence="3 5" id="KW-0732">Signal</keyword>